<dbReference type="Proteomes" id="UP000664044">
    <property type="component" value="Unassembled WGS sequence"/>
</dbReference>
<protein>
    <recommendedName>
        <fullName evidence="3">Bacteriocin-type signal sequence</fullName>
    </recommendedName>
</protein>
<reference evidence="1 2" key="1">
    <citation type="submission" date="2021-03" db="EMBL/GenBank/DDBJ databases">
        <title>Muricauda lutimaris sp. nov. and Muricauda ruestringensis sp. nov, two marine members of the Flavobacteriaceae isolated from deep sea sediments of Western Pacific.</title>
        <authorList>
            <person name="Zhao S."/>
            <person name="Liu R."/>
        </authorList>
    </citation>
    <scope>NUCLEOTIDE SEQUENCE [LARGE SCALE GENOMIC DNA]</scope>
    <source>
        <strain evidence="1 2">BC31-1-A7</strain>
    </source>
</reference>
<comment type="caution">
    <text evidence="1">The sequence shown here is derived from an EMBL/GenBank/DDBJ whole genome shotgun (WGS) entry which is preliminary data.</text>
</comment>
<dbReference type="EMBL" id="JAFLNL010000002">
    <property type="protein sequence ID" value="MBO0353124.1"/>
    <property type="molecule type" value="Genomic_DNA"/>
</dbReference>
<evidence type="ECO:0000313" key="1">
    <source>
        <dbReference type="EMBL" id="MBO0353124.1"/>
    </source>
</evidence>
<organism evidence="1 2">
    <name type="scientific">Flagellimonas aurea</name>
    <dbReference type="NCBI Taxonomy" id="2915619"/>
    <lineage>
        <taxon>Bacteria</taxon>
        <taxon>Pseudomonadati</taxon>
        <taxon>Bacteroidota</taxon>
        <taxon>Flavobacteriia</taxon>
        <taxon>Flavobacteriales</taxon>
        <taxon>Flavobacteriaceae</taxon>
        <taxon>Flagellimonas</taxon>
    </lineage>
</organism>
<keyword evidence="2" id="KW-1185">Reference proteome</keyword>
<proteinExistence type="predicted"/>
<gene>
    <name evidence="1" type="ORF">J0656_03775</name>
</gene>
<accession>A0ABS3G264</accession>
<dbReference type="RefSeq" id="WP_207031670.1">
    <property type="nucleotide sequence ID" value="NZ_JAFLNL010000002.1"/>
</dbReference>
<sequence>MIIYLKVNELRDINGGCATSNDPDVQAGMNIGCAIGRAIGNTVRQLKSIFDIF</sequence>
<name>A0ABS3G264_9FLAO</name>
<evidence type="ECO:0000313" key="2">
    <source>
        <dbReference type="Proteomes" id="UP000664044"/>
    </source>
</evidence>
<evidence type="ECO:0008006" key="3">
    <source>
        <dbReference type="Google" id="ProtNLM"/>
    </source>
</evidence>